<organism evidence="1">
    <name type="scientific">Arundo donax</name>
    <name type="common">Giant reed</name>
    <name type="synonym">Donax arundinaceus</name>
    <dbReference type="NCBI Taxonomy" id="35708"/>
    <lineage>
        <taxon>Eukaryota</taxon>
        <taxon>Viridiplantae</taxon>
        <taxon>Streptophyta</taxon>
        <taxon>Embryophyta</taxon>
        <taxon>Tracheophyta</taxon>
        <taxon>Spermatophyta</taxon>
        <taxon>Magnoliopsida</taxon>
        <taxon>Liliopsida</taxon>
        <taxon>Poales</taxon>
        <taxon>Poaceae</taxon>
        <taxon>PACMAD clade</taxon>
        <taxon>Arundinoideae</taxon>
        <taxon>Arundineae</taxon>
        <taxon>Arundo</taxon>
    </lineage>
</organism>
<reference evidence="1" key="2">
    <citation type="journal article" date="2015" name="Data Brief">
        <title>Shoot transcriptome of the giant reed, Arundo donax.</title>
        <authorList>
            <person name="Barrero R.A."/>
            <person name="Guerrero F.D."/>
            <person name="Moolhuijzen P."/>
            <person name="Goolsby J.A."/>
            <person name="Tidwell J."/>
            <person name="Bellgard S.E."/>
            <person name="Bellgard M.I."/>
        </authorList>
    </citation>
    <scope>NUCLEOTIDE SEQUENCE</scope>
    <source>
        <tissue evidence="1">Shoot tissue taken approximately 20 cm above the soil surface</tissue>
    </source>
</reference>
<sequence length="22" mass="2681">MHEWSNPFLFIGLIQRNYSKLS</sequence>
<protein>
    <submittedName>
        <fullName evidence="1">Uncharacterized protein</fullName>
    </submittedName>
</protein>
<proteinExistence type="predicted"/>
<name>A0A0A9C0J8_ARUDO</name>
<reference evidence="1" key="1">
    <citation type="submission" date="2014-09" db="EMBL/GenBank/DDBJ databases">
        <authorList>
            <person name="Magalhaes I.L.F."/>
            <person name="Oliveira U."/>
            <person name="Santos F.R."/>
            <person name="Vidigal T.H.D.A."/>
            <person name="Brescovit A.D."/>
            <person name="Santos A.J."/>
        </authorList>
    </citation>
    <scope>NUCLEOTIDE SEQUENCE</scope>
    <source>
        <tissue evidence="1">Shoot tissue taken approximately 20 cm above the soil surface</tissue>
    </source>
</reference>
<dbReference type="AlphaFoldDB" id="A0A0A9C0J8"/>
<accession>A0A0A9C0J8</accession>
<dbReference type="EMBL" id="GBRH01229917">
    <property type="protein sequence ID" value="JAD67978.1"/>
    <property type="molecule type" value="Transcribed_RNA"/>
</dbReference>
<evidence type="ECO:0000313" key="1">
    <source>
        <dbReference type="EMBL" id="JAD67978.1"/>
    </source>
</evidence>